<evidence type="ECO:0008006" key="3">
    <source>
        <dbReference type="Google" id="ProtNLM"/>
    </source>
</evidence>
<dbReference type="OrthoDB" id="7025214at2"/>
<gene>
    <name evidence="1" type="ORF">LX59_00162</name>
</gene>
<dbReference type="Pfam" id="PF05258">
    <property type="entry name" value="DciA"/>
    <property type="match status" value="1"/>
</dbReference>
<sequence length="154" mass="17184">MAHPLSFTPYTSTQSVLQTGSLQALFAQVQYLSHLQQHLDLLLEPAARDQCRVANFREGCLFLIIKDAAWATRLRYRQQKLIQSLGELREFAGLHQIVFKVSPDQQAIQPIQRSLPSLSSKAAVDLLETAAAIQDPQLRAALERLARHAKPSTG</sequence>
<comment type="caution">
    <text evidence="1">The sequence shown here is derived from an EMBL/GenBank/DDBJ whole genome shotgun (WGS) entry which is preliminary data.</text>
</comment>
<accession>A0A562J293</accession>
<name>A0A562J293_9GAMM</name>
<keyword evidence="2" id="KW-1185">Reference proteome</keyword>
<dbReference type="Proteomes" id="UP000319627">
    <property type="component" value="Unassembled WGS sequence"/>
</dbReference>
<evidence type="ECO:0000313" key="2">
    <source>
        <dbReference type="Proteomes" id="UP000319627"/>
    </source>
</evidence>
<dbReference type="InterPro" id="IPR007922">
    <property type="entry name" value="DciA-like"/>
</dbReference>
<dbReference type="RefSeq" id="WP_144569940.1">
    <property type="nucleotide sequence ID" value="NZ_VLKG01000001.1"/>
</dbReference>
<dbReference type="AlphaFoldDB" id="A0A562J293"/>
<proteinExistence type="predicted"/>
<reference evidence="1 2" key="1">
    <citation type="submission" date="2019-07" db="EMBL/GenBank/DDBJ databases">
        <title>Genomic Encyclopedia of Type Strains, Phase I: the one thousand microbial genomes (KMG-I) project.</title>
        <authorList>
            <person name="Kyrpides N."/>
        </authorList>
    </citation>
    <scope>NUCLEOTIDE SEQUENCE [LARGE SCALE GENOMIC DNA]</scope>
    <source>
        <strain evidence="1 2">DSM 375</strain>
    </source>
</reference>
<organism evidence="1 2">
    <name type="scientific">Azomonas agilis</name>
    <dbReference type="NCBI Taxonomy" id="116849"/>
    <lineage>
        <taxon>Bacteria</taxon>
        <taxon>Pseudomonadati</taxon>
        <taxon>Pseudomonadota</taxon>
        <taxon>Gammaproteobacteria</taxon>
        <taxon>Pseudomonadales</taxon>
        <taxon>Pseudomonadaceae</taxon>
        <taxon>Azomonas</taxon>
    </lineage>
</organism>
<evidence type="ECO:0000313" key="1">
    <source>
        <dbReference type="EMBL" id="TWH77257.1"/>
    </source>
</evidence>
<dbReference type="EMBL" id="VLKG01000001">
    <property type="protein sequence ID" value="TWH77257.1"/>
    <property type="molecule type" value="Genomic_DNA"/>
</dbReference>
<protein>
    <recommendedName>
        <fullName evidence="3">DUF721 domain-containing protein</fullName>
    </recommendedName>
</protein>